<reference evidence="1" key="1">
    <citation type="journal article" date="2021" name="Proc. Natl. Acad. Sci. U.S.A.">
        <title>A Catalog of Tens of Thousands of Viruses from Human Metagenomes Reveals Hidden Associations with Chronic Diseases.</title>
        <authorList>
            <person name="Tisza M.J."/>
            <person name="Buck C.B."/>
        </authorList>
    </citation>
    <scope>NUCLEOTIDE SEQUENCE</scope>
    <source>
        <strain evidence="1">CtK0l2</strain>
    </source>
</reference>
<sequence>MSKMTKTIMQMMMTKMMSGTTNSHNDTFIEEVNSWLERGKDSFEGALSLTDSKVTLNPREFPPLFYLKENVQRILHLLEVYKNADTFDKLLTVFINIYVKDYDTIMEYSLPGGFYTIEEAYTLAQNLRNGSRESYFEFSLGAFMSTIPYLAVDKRVGYYSLIKAIKPITGYSGRHIELANMLYLMPECKVSMRLSPNRKEQLFKVYDVYGRLEHRSELTTYISNIDFRWWCYQNRRVYPPVIGDYKKLTMKKEDFIIPERIKNENINLLYDKTYR</sequence>
<accession>A0A8S5NKZ3</accession>
<evidence type="ECO:0000313" key="1">
    <source>
        <dbReference type="EMBL" id="DAD94747.1"/>
    </source>
</evidence>
<dbReference type="EMBL" id="BK015181">
    <property type="protein sequence ID" value="DAD94747.1"/>
    <property type="molecule type" value="Genomic_DNA"/>
</dbReference>
<organism evidence="1">
    <name type="scientific">Siphoviridae sp. ctK0l2</name>
    <dbReference type="NCBI Taxonomy" id="2826243"/>
    <lineage>
        <taxon>Viruses</taxon>
        <taxon>Duplodnaviria</taxon>
        <taxon>Heunggongvirae</taxon>
        <taxon>Uroviricota</taxon>
        <taxon>Caudoviricetes</taxon>
    </lineage>
</organism>
<name>A0A8S5NKZ3_9CAUD</name>
<proteinExistence type="predicted"/>
<protein>
    <submittedName>
        <fullName evidence="1">Uncharacterized protein</fullName>
    </submittedName>
</protein>